<name>A0A3M8B7Z5_9BACL</name>
<feature type="domain" description="Treble clef zinc finger" evidence="1">
    <location>
        <begin position="121"/>
        <end position="174"/>
    </location>
</feature>
<evidence type="ECO:0000313" key="3">
    <source>
        <dbReference type="Proteomes" id="UP000268829"/>
    </source>
</evidence>
<sequence>MAILEKIVEVTITPNNIAYYEKLNYIIPKYIDKQGESRYRRGAKIYVNVDHLPKNSHILVHKICDYCNKILKNPQTYQNVIRKRGETGKDCCDECKSIKIVESKSKKVPKGKSLLEKFPEIAKEWHPVKNSKSPDEVYASGSIVASWIGSCGHEWNARINDRTSNNNGCPYCAGQRVYENNCFAILHPELLTEWNYVKNKESPFEYTSKSGKYVWWKCKECDYEWHTSIAHRTMLGQGCPVCKSSKGEKKVVEVLKKHNIFYIPQIRIEDCRDTLPLIFDFVIYYNNELIFIEYDGVQHYKPTTFGGITKEEAKKLLKETQKRDKIKNNYCKENNVKLIRIPYWEYDTIEDVLLRELRINTMENTNIFK</sequence>
<dbReference type="AlphaFoldDB" id="A0A3M8B7Z5"/>
<protein>
    <recommendedName>
        <fullName evidence="1">Treble clef zinc finger domain-containing protein</fullName>
    </recommendedName>
</protein>
<gene>
    <name evidence="2" type="ORF">EDM57_04995</name>
</gene>
<accession>A0A3M8B7Z5</accession>
<evidence type="ECO:0000259" key="1">
    <source>
        <dbReference type="Pfam" id="PF14311"/>
    </source>
</evidence>
<dbReference type="OrthoDB" id="583824at2"/>
<dbReference type="Pfam" id="PF14311">
    <property type="entry name" value="DUF4379"/>
    <property type="match status" value="2"/>
</dbReference>
<feature type="domain" description="Treble clef zinc finger" evidence="1">
    <location>
        <begin position="190"/>
        <end position="244"/>
    </location>
</feature>
<dbReference type="RefSeq" id="WP_122903666.1">
    <property type="nucleotide sequence ID" value="NZ_RHHS01000013.1"/>
</dbReference>
<dbReference type="InterPro" id="IPR025487">
    <property type="entry name" value="DUF4379"/>
</dbReference>
<dbReference type="EMBL" id="RHHS01000013">
    <property type="protein sequence ID" value="RNB59499.1"/>
    <property type="molecule type" value="Genomic_DNA"/>
</dbReference>
<dbReference type="Gene3D" id="3.40.960.10">
    <property type="entry name" value="VSR Endonuclease"/>
    <property type="match status" value="1"/>
</dbReference>
<evidence type="ECO:0000313" key="2">
    <source>
        <dbReference type="EMBL" id="RNB59499.1"/>
    </source>
</evidence>
<comment type="caution">
    <text evidence="2">The sequence shown here is derived from an EMBL/GenBank/DDBJ whole genome shotgun (WGS) entry which is preliminary data.</text>
</comment>
<proteinExistence type="predicted"/>
<dbReference type="PANTHER" id="PTHR37317">
    <property type="entry name" value="BLR8090 PROTEIN"/>
    <property type="match status" value="1"/>
</dbReference>
<dbReference type="PANTHER" id="PTHR37317:SF1">
    <property type="entry name" value="ZINC-RIBBON DOMAIN-CONTAINING PROTEIN-RELATED"/>
    <property type="match status" value="1"/>
</dbReference>
<organism evidence="2 3">
    <name type="scientific">Brevibacillus gelatini</name>
    <dbReference type="NCBI Taxonomy" id="1655277"/>
    <lineage>
        <taxon>Bacteria</taxon>
        <taxon>Bacillati</taxon>
        <taxon>Bacillota</taxon>
        <taxon>Bacilli</taxon>
        <taxon>Bacillales</taxon>
        <taxon>Paenibacillaceae</taxon>
        <taxon>Brevibacillus</taxon>
    </lineage>
</organism>
<keyword evidence="3" id="KW-1185">Reference proteome</keyword>
<dbReference type="Proteomes" id="UP000268829">
    <property type="component" value="Unassembled WGS sequence"/>
</dbReference>
<reference evidence="2 3" key="1">
    <citation type="submission" date="2018-10" db="EMBL/GenBank/DDBJ databases">
        <title>Phylogenomics of Brevibacillus.</title>
        <authorList>
            <person name="Dunlap C."/>
        </authorList>
    </citation>
    <scope>NUCLEOTIDE SEQUENCE [LARGE SCALE GENOMIC DNA]</scope>
    <source>
        <strain evidence="2 3">DSM 100115</strain>
    </source>
</reference>